<keyword evidence="4" id="KW-0804">Transcription</keyword>
<evidence type="ECO:0000256" key="3">
    <source>
        <dbReference type="ARBA" id="ARBA00023125"/>
    </source>
</evidence>
<dbReference type="InterPro" id="IPR047057">
    <property type="entry name" value="MerR_fam"/>
</dbReference>
<dbReference type="RefSeq" id="WP_137250440.1">
    <property type="nucleotide sequence ID" value="NZ_SZQA01000035.1"/>
</dbReference>
<dbReference type="EMBL" id="SZQA01000035">
    <property type="protein sequence ID" value="TKK84393.1"/>
    <property type="molecule type" value="Genomic_DNA"/>
</dbReference>
<comment type="caution">
    <text evidence="6">The sequence shown here is derived from an EMBL/GenBank/DDBJ whole genome shotgun (WGS) entry which is preliminary data.</text>
</comment>
<dbReference type="PROSITE" id="PS50937">
    <property type="entry name" value="HTH_MERR_2"/>
    <property type="match status" value="1"/>
</dbReference>
<dbReference type="PRINTS" id="PR00040">
    <property type="entry name" value="HTHMERR"/>
</dbReference>
<protein>
    <submittedName>
        <fullName evidence="6">MerR family transcriptional regulator</fullName>
    </submittedName>
</protein>
<evidence type="ECO:0000313" key="7">
    <source>
        <dbReference type="Proteomes" id="UP000308705"/>
    </source>
</evidence>
<proteinExistence type="predicted"/>
<dbReference type="Pfam" id="PF13411">
    <property type="entry name" value="MerR_1"/>
    <property type="match status" value="1"/>
</dbReference>
<dbReference type="Proteomes" id="UP000308705">
    <property type="component" value="Unassembled WGS sequence"/>
</dbReference>
<dbReference type="SUPFAM" id="SSF46955">
    <property type="entry name" value="Putative DNA-binding domain"/>
    <property type="match status" value="1"/>
</dbReference>
<dbReference type="GO" id="GO:0003700">
    <property type="term" value="F:DNA-binding transcription factor activity"/>
    <property type="evidence" value="ECO:0007669"/>
    <property type="project" value="InterPro"/>
</dbReference>
<dbReference type="PANTHER" id="PTHR30204">
    <property type="entry name" value="REDOX-CYCLING DRUG-SENSING TRANSCRIPTIONAL ACTIVATOR SOXR"/>
    <property type="match status" value="1"/>
</dbReference>
<dbReference type="AlphaFoldDB" id="A0A4V5UYF6"/>
<name>A0A4V5UYF6_9ACTN</name>
<evidence type="ECO:0000256" key="4">
    <source>
        <dbReference type="ARBA" id="ARBA00023163"/>
    </source>
</evidence>
<dbReference type="SMART" id="SM00422">
    <property type="entry name" value="HTH_MERR"/>
    <property type="match status" value="1"/>
</dbReference>
<evidence type="ECO:0000313" key="6">
    <source>
        <dbReference type="EMBL" id="TKK84393.1"/>
    </source>
</evidence>
<dbReference type="GO" id="GO:0003677">
    <property type="term" value="F:DNA binding"/>
    <property type="evidence" value="ECO:0007669"/>
    <property type="project" value="UniProtKB-KW"/>
</dbReference>
<keyword evidence="3" id="KW-0238">DNA-binding</keyword>
<dbReference type="PANTHER" id="PTHR30204:SF69">
    <property type="entry name" value="MERR-FAMILY TRANSCRIPTIONAL REGULATOR"/>
    <property type="match status" value="1"/>
</dbReference>
<dbReference type="InterPro" id="IPR009061">
    <property type="entry name" value="DNA-bd_dom_put_sf"/>
</dbReference>
<evidence type="ECO:0000259" key="5">
    <source>
        <dbReference type="PROSITE" id="PS50937"/>
    </source>
</evidence>
<accession>A0A4V5UYF6</accession>
<feature type="domain" description="HTH merR-type" evidence="5">
    <location>
        <begin position="7"/>
        <end position="72"/>
    </location>
</feature>
<keyword evidence="1" id="KW-0678">Repressor</keyword>
<keyword evidence="2" id="KW-0805">Transcription regulation</keyword>
<organism evidence="6 7">
    <name type="scientific">Herbidospora galbida</name>
    <dbReference type="NCBI Taxonomy" id="2575442"/>
    <lineage>
        <taxon>Bacteria</taxon>
        <taxon>Bacillati</taxon>
        <taxon>Actinomycetota</taxon>
        <taxon>Actinomycetes</taxon>
        <taxon>Streptosporangiales</taxon>
        <taxon>Streptosporangiaceae</taxon>
        <taxon>Herbidospora</taxon>
    </lineage>
</organism>
<evidence type="ECO:0000256" key="2">
    <source>
        <dbReference type="ARBA" id="ARBA00023015"/>
    </source>
</evidence>
<dbReference type="Gene3D" id="1.10.1660.10">
    <property type="match status" value="1"/>
</dbReference>
<evidence type="ECO:0000256" key="1">
    <source>
        <dbReference type="ARBA" id="ARBA00022491"/>
    </source>
</evidence>
<gene>
    <name evidence="6" type="ORF">FDA94_30115</name>
</gene>
<keyword evidence="7" id="KW-1185">Reference proteome</keyword>
<dbReference type="OrthoDB" id="9802039at2"/>
<dbReference type="InterPro" id="IPR000551">
    <property type="entry name" value="MerR-type_HTH_dom"/>
</dbReference>
<sequence length="127" mass="14267">MKSSVAIGTLAGEFGLATHVLRHWESEGLLRPARDSGGRRRYGDDDRFRVAVIIRARQAGLSLPDIRALFAAPPDRKAIIRRHQDDLKRRIAEIQATVDFLEGGLRCTHDDFTTCPAFRKNLFPNVS</sequence>
<reference evidence="6 7" key="1">
    <citation type="submission" date="2019-04" db="EMBL/GenBank/DDBJ databases">
        <title>Herbidospora sp. NEAU-GS14.nov., a novel actinomycete isolated from soil.</title>
        <authorList>
            <person name="Han L."/>
        </authorList>
    </citation>
    <scope>NUCLEOTIDE SEQUENCE [LARGE SCALE GENOMIC DNA]</scope>
    <source>
        <strain evidence="6 7">NEAU-GS14</strain>
    </source>
</reference>